<dbReference type="EMBL" id="SJFN01000038">
    <property type="protein sequence ID" value="TBW33865.1"/>
    <property type="molecule type" value="Genomic_DNA"/>
</dbReference>
<evidence type="ECO:0000313" key="3">
    <source>
        <dbReference type="Proteomes" id="UP000292781"/>
    </source>
</evidence>
<dbReference type="Gene3D" id="3.40.50.1820">
    <property type="entry name" value="alpha/beta hydrolase"/>
    <property type="match status" value="1"/>
</dbReference>
<dbReference type="Pfam" id="PF12697">
    <property type="entry name" value="Abhydrolase_6"/>
    <property type="match status" value="1"/>
</dbReference>
<reference evidence="2 3" key="1">
    <citation type="submission" date="2019-02" db="EMBL/GenBank/DDBJ databases">
        <title>Siculibacillus lacustris gen. nov., sp. nov., a new rosette-forming bacterium isolated from a freshwater crater lake (Lake St. Ana, Romania).</title>
        <authorList>
            <person name="Felfoldi T."/>
            <person name="Marton Z."/>
            <person name="Szabo A."/>
            <person name="Mentes A."/>
            <person name="Boka K."/>
            <person name="Marialigeti K."/>
            <person name="Mathe I."/>
            <person name="Koncz M."/>
            <person name="Schumann P."/>
            <person name="Toth E."/>
        </authorList>
    </citation>
    <scope>NUCLEOTIDE SEQUENCE [LARGE SCALE GENOMIC DNA]</scope>
    <source>
        <strain evidence="2 3">SA-279</strain>
    </source>
</reference>
<organism evidence="2 3">
    <name type="scientific">Siculibacillus lacustris</name>
    <dbReference type="NCBI Taxonomy" id="1549641"/>
    <lineage>
        <taxon>Bacteria</taxon>
        <taxon>Pseudomonadati</taxon>
        <taxon>Pseudomonadota</taxon>
        <taxon>Alphaproteobacteria</taxon>
        <taxon>Hyphomicrobiales</taxon>
        <taxon>Ancalomicrobiaceae</taxon>
        <taxon>Siculibacillus</taxon>
    </lineage>
</organism>
<name>A0A4Q9VFY0_9HYPH</name>
<dbReference type="InterPro" id="IPR029058">
    <property type="entry name" value="AB_hydrolase_fold"/>
</dbReference>
<keyword evidence="3" id="KW-1185">Reference proteome</keyword>
<gene>
    <name evidence="2" type="ORF">EYW49_19230</name>
</gene>
<protein>
    <submittedName>
        <fullName evidence="2">Alpha/beta fold hydrolase</fullName>
    </submittedName>
</protein>
<dbReference type="AlphaFoldDB" id="A0A4Q9VFY0"/>
<dbReference type="InterPro" id="IPR050471">
    <property type="entry name" value="AB_hydrolase"/>
</dbReference>
<comment type="caution">
    <text evidence="2">The sequence shown here is derived from an EMBL/GenBank/DDBJ whole genome shotgun (WGS) entry which is preliminary data.</text>
</comment>
<evidence type="ECO:0000259" key="1">
    <source>
        <dbReference type="Pfam" id="PF12697"/>
    </source>
</evidence>
<dbReference type="GO" id="GO:0016787">
    <property type="term" value="F:hydrolase activity"/>
    <property type="evidence" value="ECO:0007669"/>
    <property type="project" value="UniProtKB-KW"/>
</dbReference>
<sequence length="234" mass="24193">MTASALLLVPGLNCTAALWRSQIAPLSALCPVGVADHRGVDTMGGIAAAILAVAPPRFALAGLSMGGYVALEIWRTAPERVERLALLDTQARPDGPDAAENRRRQIAIAESGGFARIADLQLPKLLAPAHQGDPDLVAVVRAMAADTGAEAFVRQQRAILGRIDSRPTLATITCPTTVVVGAEDALTPPDLAREMVAAIPGASLEIIDGAGHLSPLEAPDAVTAVLRAWLAASE</sequence>
<dbReference type="OrthoDB" id="5491135at2"/>
<dbReference type="SUPFAM" id="SSF53474">
    <property type="entry name" value="alpha/beta-Hydrolases"/>
    <property type="match status" value="1"/>
</dbReference>
<dbReference type="PANTHER" id="PTHR43433:SF4">
    <property type="entry name" value="NON-HEME CHLOROPEROXIDASE-RELATED"/>
    <property type="match status" value="1"/>
</dbReference>
<keyword evidence="2" id="KW-0378">Hydrolase</keyword>
<proteinExistence type="predicted"/>
<accession>A0A4Q9VFY0</accession>
<dbReference type="PRINTS" id="PR00111">
    <property type="entry name" value="ABHYDROLASE"/>
</dbReference>
<dbReference type="Proteomes" id="UP000292781">
    <property type="component" value="Unassembled WGS sequence"/>
</dbReference>
<feature type="domain" description="AB hydrolase-1" evidence="1">
    <location>
        <begin position="6"/>
        <end position="224"/>
    </location>
</feature>
<dbReference type="PANTHER" id="PTHR43433">
    <property type="entry name" value="HYDROLASE, ALPHA/BETA FOLD FAMILY PROTEIN"/>
    <property type="match status" value="1"/>
</dbReference>
<dbReference type="RefSeq" id="WP_131311255.1">
    <property type="nucleotide sequence ID" value="NZ_SJFN01000038.1"/>
</dbReference>
<dbReference type="InterPro" id="IPR000073">
    <property type="entry name" value="AB_hydrolase_1"/>
</dbReference>
<evidence type="ECO:0000313" key="2">
    <source>
        <dbReference type="EMBL" id="TBW33865.1"/>
    </source>
</evidence>